<dbReference type="EMBL" id="QQAY01000005">
    <property type="protein sequence ID" value="RDI42226.1"/>
    <property type="molecule type" value="Genomic_DNA"/>
</dbReference>
<dbReference type="Pfam" id="PF13122">
    <property type="entry name" value="DUF3977"/>
    <property type="match status" value="1"/>
</dbReference>
<sequence length="78" mass="9219">MKYIEIGLGNSWLVRTETEHDDGTEFEEKGIVGPVKFRSLYMRIWIRKTVLVLDLKEGFKRMKKDRNKYKVIVGIVSE</sequence>
<gene>
    <name evidence="1" type="ORF">DFR59_10565</name>
</gene>
<comment type="caution">
    <text evidence="1">The sequence shown here is derived from an EMBL/GenBank/DDBJ whole genome shotgun (WGS) entry which is preliminary data.</text>
</comment>
<protein>
    <submittedName>
        <fullName evidence="1">Uncharacterized protein DUF3977</fullName>
    </submittedName>
</protein>
<evidence type="ECO:0000313" key="1">
    <source>
        <dbReference type="EMBL" id="RDI42226.1"/>
    </source>
</evidence>
<keyword evidence="2" id="KW-1185">Reference proteome</keyword>
<accession>A0A370GG76</accession>
<proteinExistence type="predicted"/>
<evidence type="ECO:0000313" key="2">
    <source>
        <dbReference type="Proteomes" id="UP000255326"/>
    </source>
</evidence>
<dbReference type="InterPro" id="IPR025009">
    <property type="entry name" value="DUF3977"/>
</dbReference>
<reference evidence="1 2" key="1">
    <citation type="submission" date="2018-07" db="EMBL/GenBank/DDBJ databases">
        <title>Genomic Encyclopedia of Type Strains, Phase IV (KMG-IV): sequencing the most valuable type-strain genomes for metagenomic binning, comparative biology and taxonomic classification.</title>
        <authorList>
            <person name="Goeker M."/>
        </authorList>
    </citation>
    <scope>NUCLEOTIDE SEQUENCE [LARGE SCALE GENOMIC DNA]</scope>
    <source>
        <strain evidence="1 2">DSM 25281</strain>
    </source>
</reference>
<dbReference type="Proteomes" id="UP000255326">
    <property type="component" value="Unassembled WGS sequence"/>
</dbReference>
<name>A0A370GG76_9BACI</name>
<dbReference type="OrthoDB" id="2925496at2"/>
<organism evidence="1 2">
    <name type="scientific">Falsibacillus pallidus</name>
    <dbReference type="NCBI Taxonomy" id="493781"/>
    <lineage>
        <taxon>Bacteria</taxon>
        <taxon>Bacillati</taxon>
        <taxon>Bacillota</taxon>
        <taxon>Bacilli</taxon>
        <taxon>Bacillales</taxon>
        <taxon>Bacillaceae</taxon>
        <taxon>Falsibacillus</taxon>
    </lineage>
</organism>
<dbReference type="AlphaFoldDB" id="A0A370GG76"/>
<dbReference type="RefSeq" id="WP_114745617.1">
    <property type="nucleotide sequence ID" value="NZ_QQAY01000005.1"/>
</dbReference>